<evidence type="ECO:0000256" key="2">
    <source>
        <dbReference type="ARBA" id="ARBA00022679"/>
    </source>
</evidence>
<protein>
    <recommendedName>
        <fullName evidence="5">Probable 2-(5''-triphosphoribosyl)-3'-dephosphocoenzyme-A synthase</fullName>
        <shortName evidence="5">2-(5''-triphosphoribosyl)-3'-dephospho-CoA synthase</shortName>
        <ecNumber evidence="5">2.4.2.52</ecNumber>
    </recommendedName>
</protein>
<accession>A0ABN4TH29</accession>
<dbReference type="Proteomes" id="UP000177894">
    <property type="component" value="Chromosome"/>
</dbReference>
<proteinExistence type="inferred from homology"/>
<evidence type="ECO:0000256" key="3">
    <source>
        <dbReference type="ARBA" id="ARBA00022741"/>
    </source>
</evidence>
<comment type="catalytic activity">
    <reaction evidence="1 5">
        <text>3'-dephospho-CoA + ATP = 2'-(5''-triphospho-alpha-D-ribosyl)-3'-dephospho-CoA + adenine</text>
        <dbReference type="Rhea" id="RHEA:15117"/>
        <dbReference type="ChEBI" id="CHEBI:16708"/>
        <dbReference type="ChEBI" id="CHEBI:30616"/>
        <dbReference type="ChEBI" id="CHEBI:57328"/>
        <dbReference type="ChEBI" id="CHEBI:61378"/>
        <dbReference type="EC" id="2.4.2.52"/>
    </reaction>
</comment>
<dbReference type="NCBIfam" id="TIGR03125">
    <property type="entry name" value="citrate_citG"/>
    <property type="match status" value="1"/>
</dbReference>
<dbReference type="PANTHER" id="PTHR30201:SF2">
    <property type="entry name" value="2-(5''-TRIPHOSPHORIBOSYL)-3'-DEPHOSPHOCOENZYME-A SYNTHASE"/>
    <property type="match status" value="1"/>
</dbReference>
<dbReference type="Gene3D" id="1.10.4200.10">
    <property type="entry name" value="Triphosphoribosyl-dephospho-CoA protein"/>
    <property type="match status" value="1"/>
</dbReference>
<dbReference type="InterPro" id="IPR002736">
    <property type="entry name" value="CitG"/>
</dbReference>
<keyword evidence="7" id="KW-1185">Reference proteome</keyword>
<evidence type="ECO:0000313" key="6">
    <source>
        <dbReference type="EMBL" id="AOY78205.1"/>
    </source>
</evidence>
<dbReference type="PANTHER" id="PTHR30201">
    <property type="entry name" value="TRIPHOSPHORIBOSYL-DEPHOSPHO-COA SYNTHASE"/>
    <property type="match status" value="1"/>
</dbReference>
<gene>
    <name evidence="5" type="primary">citG</name>
    <name evidence="6" type="ORF">BJL90_02535</name>
</gene>
<organism evidence="6 7">
    <name type="scientific">Clostridium formicaceticum</name>
    <dbReference type="NCBI Taxonomy" id="1497"/>
    <lineage>
        <taxon>Bacteria</taxon>
        <taxon>Bacillati</taxon>
        <taxon>Bacillota</taxon>
        <taxon>Clostridia</taxon>
        <taxon>Eubacteriales</taxon>
        <taxon>Clostridiaceae</taxon>
        <taxon>Clostridium</taxon>
    </lineage>
</organism>
<name>A0ABN4TH29_9CLOT</name>
<dbReference type="HAMAP" id="MF_00397">
    <property type="entry name" value="CitG"/>
    <property type="match status" value="1"/>
</dbReference>
<evidence type="ECO:0000256" key="5">
    <source>
        <dbReference type="HAMAP-Rule" id="MF_00397"/>
    </source>
</evidence>
<keyword evidence="3 5" id="KW-0547">Nucleotide-binding</keyword>
<reference evidence="6 7" key="1">
    <citation type="submission" date="2016-10" db="EMBL/GenBank/DDBJ databases">
        <title>Complete Genome Sequence of Acetogen Clostridium formicoaceticum ATCC 27076.</title>
        <authorList>
            <person name="Bao T."/>
            <person name="Cheng C."/>
            <person name="Zhao J."/>
            <person name="Yang S.-T."/>
            <person name="Wang J."/>
            <person name="Wang M."/>
        </authorList>
    </citation>
    <scope>NUCLEOTIDE SEQUENCE [LARGE SCALE GENOMIC DNA]</scope>
    <source>
        <strain evidence="6 7">ATCC 27076</strain>
    </source>
</reference>
<keyword evidence="4 5" id="KW-0067">ATP-binding</keyword>
<comment type="similarity">
    <text evidence="5">Belongs to the CitG/MdcB family.</text>
</comment>
<evidence type="ECO:0000256" key="4">
    <source>
        <dbReference type="ARBA" id="ARBA00022840"/>
    </source>
</evidence>
<keyword evidence="2 5" id="KW-0808">Transferase</keyword>
<dbReference type="InterPro" id="IPR017551">
    <property type="entry name" value="TriPribosyl-deP-CoA_syn_CitG"/>
</dbReference>
<evidence type="ECO:0000256" key="1">
    <source>
        <dbReference type="ARBA" id="ARBA00001210"/>
    </source>
</evidence>
<evidence type="ECO:0000313" key="7">
    <source>
        <dbReference type="Proteomes" id="UP000177894"/>
    </source>
</evidence>
<dbReference type="Pfam" id="PF01874">
    <property type="entry name" value="CitG"/>
    <property type="match status" value="1"/>
</dbReference>
<sequence>MEEFNVFKDFDICQYLSELAIKSMLYEVSATPKPGLVDRNNAGAHKDMDFFTFMASSAALSDTFYQCAKAGAGFEGKALTELMNSIRPIGIQGEKRMFQATQGINTHKGLIFSLGIIVAVAAVQYGETQSLKMNVEKICDKVKEMTKGISDRELGNVSKASPSTYGEKLFQKYGVKGIRGEVESGFHTVRTHSLPILQELIKSGKSMNDTLVQVLLHLMTVTEDSNVLGRHDWEALEYVKASAKELLNMGGMFTEEGRQRLVETDREFIRKNISPGGSADLLAVTMMLYSLKKCLIPWSVCNL</sequence>
<dbReference type="EC" id="2.4.2.52" evidence="5"/>
<dbReference type="EMBL" id="CP017603">
    <property type="protein sequence ID" value="AOY78205.1"/>
    <property type="molecule type" value="Genomic_DNA"/>
</dbReference>